<gene>
    <name evidence="2" type="ORF">Dsin_021023</name>
</gene>
<dbReference type="PANTHER" id="PTHR36617:SF5">
    <property type="entry name" value="OS05G0421675 PROTEIN"/>
    <property type="match status" value="1"/>
</dbReference>
<dbReference type="Pfam" id="PF00078">
    <property type="entry name" value="RVT_1"/>
    <property type="match status" value="1"/>
</dbReference>
<reference evidence="2" key="1">
    <citation type="journal article" date="2023" name="Plant J.">
        <title>Genome sequences and population genomics provide insights into the demographic history, inbreeding, and mutation load of two 'living fossil' tree species of Dipteronia.</title>
        <authorList>
            <person name="Feng Y."/>
            <person name="Comes H.P."/>
            <person name="Chen J."/>
            <person name="Zhu S."/>
            <person name="Lu R."/>
            <person name="Zhang X."/>
            <person name="Li P."/>
            <person name="Qiu J."/>
            <person name="Olsen K.M."/>
            <person name="Qiu Y."/>
        </authorList>
    </citation>
    <scope>NUCLEOTIDE SEQUENCE</scope>
    <source>
        <strain evidence="2">NBL</strain>
    </source>
</reference>
<dbReference type="InterPro" id="IPR000477">
    <property type="entry name" value="RT_dom"/>
</dbReference>
<dbReference type="CDD" id="cd06222">
    <property type="entry name" value="RNase_H_like"/>
    <property type="match status" value="1"/>
</dbReference>
<dbReference type="PROSITE" id="PS50879">
    <property type="entry name" value="RNASE_H_1"/>
    <property type="match status" value="1"/>
</dbReference>
<dbReference type="PANTHER" id="PTHR36617">
    <property type="entry name" value="PROTEIN, PUTATIVE-RELATED"/>
    <property type="match status" value="1"/>
</dbReference>
<dbReference type="InterPro" id="IPR044730">
    <property type="entry name" value="RNase_H-like_dom_plant"/>
</dbReference>
<dbReference type="SUPFAM" id="SSF53098">
    <property type="entry name" value="Ribonuclease H-like"/>
    <property type="match status" value="1"/>
</dbReference>
<dbReference type="Gene3D" id="3.30.420.10">
    <property type="entry name" value="Ribonuclease H-like superfamily/Ribonuclease H"/>
    <property type="match status" value="1"/>
</dbReference>
<dbReference type="AlphaFoldDB" id="A0AAE0AAV2"/>
<protein>
    <recommendedName>
        <fullName evidence="1">RNase H type-1 domain-containing protein</fullName>
    </recommendedName>
</protein>
<accession>A0AAE0AAV2</accession>
<dbReference type="GO" id="GO:0003676">
    <property type="term" value="F:nucleic acid binding"/>
    <property type="evidence" value="ECO:0007669"/>
    <property type="project" value="InterPro"/>
</dbReference>
<keyword evidence="3" id="KW-1185">Reference proteome</keyword>
<comment type="caution">
    <text evidence="2">The sequence shown here is derived from an EMBL/GenBank/DDBJ whole genome shotgun (WGS) entry which is preliminary data.</text>
</comment>
<feature type="domain" description="RNase H type-1" evidence="1">
    <location>
        <begin position="382"/>
        <end position="479"/>
    </location>
</feature>
<dbReference type="GO" id="GO:0004523">
    <property type="term" value="F:RNA-DNA hybrid ribonuclease activity"/>
    <property type="evidence" value="ECO:0007669"/>
    <property type="project" value="InterPro"/>
</dbReference>
<dbReference type="Proteomes" id="UP001281410">
    <property type="component" value="Unassembled WGS sequence"/>
</dbReference>
<evidence type="ECO:0000313" key="2">
    <source>
        <dbReference type="EMBL" id="KAK3206977.1"/>
    </source>
</evidence>
<proteinExistence type="predicted"/>
<dbReference type="EMBL" id="JANJYJ010000006">
    <property type="protein sequence ID" value="KAK3206977.1"/>
    <property type="molecule type" value="Genomic_DNA"/>
</dbReference>
<evidence type="ECO:0000259" key="1">
    <source>
        <dbReference type="PROSITE" id="PS50879"/>
    </source>
</evidence>
<dbReference type="InterPro" id="IPR012337">
    <property type="entry name" value="RNaseH-like_sf"/>
</dbReference>
<dbReference type="InterPro" id="IPR002156">
    <property type="entry name" value="RNaseH_domain"/>
</dbReference>
<name>A0AAE0AAV2_9ROSI</name>
<sequence length="479" mass="54193">MGFGSKWRSWIKSCISSPKLAVLVKGSPTSQFGIERGLRQEDPLSPFLFNIVTEALSRIFQKAHDIGLVEGASIGTDSIHVSHLQFADDTILFLNLIRRGKRQGGLGIGKMQEKNKSLLTKWIWRFGKEENALWRRVICSKYGVAKSLLLWNWNSGKPESCFIKAVGSLFMYGSNTAKIINVGLAASVGNGKRTRFWQDPFVVDTPLRLASPRLYALAVNKEGTVDQHGRWCNLKWNWEVRLRRPLFGWEKTQWDSLTLILECVNLQENISDTVDWVLSTDGFFSVSSFRRVLDDFYTEMNPDHVLVWQVWESRNQLIFKGKQASILWATKMVGFKVVWWFKYFEKNSEDSITHMLINIPDSVHFSSKSSRIFPKQIGYPILSTGLNFNVDGSSKGNPGSAGIGGVLRGDSGKVAGMFSCYIGFTDAMLAEITAILKAAQLCYLTLELRRNSILIVSDSKWWFLGLMEMVKLLLSSRIS</sequence>
<organism evidence="2 3">
    <name type="scientific">Dipteronia sinensis</name>
    <dbReference type="NCBI Taxonomy" id="43782"/>
    <lineage>
        <taxon>Eukaryota</taxon>
        <taxon>Viridiplantae</taxon>
        <taxon>Streptophyta</taxon>
        <taxon>Embryophyta</taxon>
        <taxon>Tracheophyta</taxon>
        <taxon>Spermatophyta</taxon>
        <taxon>Magnoliopsida</taxon>
        <taxon>eudicotyledons</taxon>
        <taxon>Gunneridae</taxon>
        <taxon>Pentapetalae</taxon>
        <taxon>rosids</taxon>
        <taxon>malvids</taxon>
        <taxon>Sapindales</taxon>
        <taxon>Sapindaceae</taxon>
        <taxon>Hippocastanoideae</taxon>
        <taxon>Acereae</taxon>
        <taxon>Dipteronia</taxon>
    </lineage>
</organism>
<evidence type="ECO:0000313" key="3">
    <source>
        <dbReference type="Proteomes" id="UP001281410"/>
    </source>
</evidence>
<dbReference type="InterPro" id="IPR036397">
    <property type="entry name" value="RNaseH_sf"/>
</dbReference>